<dbReference type="KEGG" id="abaw:D5400_08945"/>
<keyword evidence="1" id="KW-0472">Membrane</keyword>
<feature type="domain" description="TadE-like" evidence="2">
    <location>
        <begin position="13"/>
        <end position="55"/>
    </location>
</feature>
<keyword evidence="1" id="KW-0812">Transmembrane</keyword>
<dbReference type="OrthoDB" id="7356451at2"/>
<name>A0A3Q8XU79_9HYPH</name>
<evidence type="ECO:0000256" key="1">
    <source>
        <dbReference type="SAM" id="Phobius"/>
    </source>
</evidence>
<dbReference type="Proteomes" id="UP000268192">
    <property type="component" value="Chromosome"/>
</dbReference>
<dbReference type="RefSeq" id="WP_126009660.1">
    <property type="nucleotide sequence ID" value="NZ_CP032509.1"/>
</dbReference>
<dbReference type="Pfam" id="PF07811">
    <property type="entry name" value="TadE"/>
    <property type="match status" value="1"/>
</dbReference>
<dbReference type="InterPro" id="IPR012495">
    <property type="entry name" value="TadE-like_dom"/>
</dbReference>
<evidence type="ECO:0000259" key="2">
    <source>
        <dbReference type="Pfam" id="PF07811"/>
    </source>
</evidence>
<dbReference type="EMBL" id="CP032509">
    <property type="protein sequence ID" value="AZN73695.1"/>
    <property type="molecule type" value="Genomic_DNA"/>
</dbReference>
<organism evidence="3 4">
    <name type="scientific">Georhizobium profundi</name>
    <dbReference type="NCBI Taxonomy" id="2341112"/>
    <lineage>
        <taxon>Bacteria</taxon>
        <taxon>Pseudomonadati</taxon>
        <taxon>Pseudomonadota</taxon>
        <taxon>Alphaproteobacteria</taxon>
        <taxon>Hyphomicrobiales</taxon>
        <taxon>Rhizobiaceae</taxon>
        <taxon>Georhizobium</taxon>
    </lineage>
</organism>
<evidence type="ECO:0000313" key="4">
    <source>
        <dbReference type="Proteomes" id="UP000268192"/>
    </source>
</evidence>
<evidence type="ECO:0000313" key="3">
    <source>
        <dbReference type="EMBL" id="AZN73695.1"/>
    </source>
</evidence>
<reference evidence="3 4" key="1">
    <citation type="submission" date="2018-09" db="EMBL/GenBank/DDBJ databases">
        <title>Marinorhizobium profundi gen. nov., sp. nov., isolated from a deep-sea sediment sample from the New Britain Trench and proposal of Marinorhizobiaceae fam. nov. in the order Rhizobiales of the class Alphaproteobacteria.</title>
        <authorList>
            <person name="Cao J."/>
        </authorList>
    </citation>
    <scope>NUCLEOTIDE SEQUENCE [LARGE SCALE GENOMIC DNA]</scope>
    <source>
        <strain evidence="3 4">WS11</strain>
    </source>
</reference>
<dbReference type="AlphaFoldDB" id="A0A3Q8XU79"/>
<keyword evidence="4" id="KW-1185">Reference proteome</keyword>
<sequence length="139" mass="15303">MLYKGLFLRCRRGGAAIEFAIVAPLFILTLLTLVAYAIYLNTAHAVQQIAADSARIAVAGLNEEERLHLARSYVSSAAISYPFIDAAMMDVDVGDDPEPGQFTVRLSYDSAGLPIWNLFTFTMPETRIERYATIRIGGI</sequence>
<feature type="transmembrane region" description="Helical" evidence="1">
    <location>
        <begin position="21"/>
        <end position="39"/>
    </location>
</feature>
<accession>A0A3Q8XU79</accession>
<gene>
    <name evidence="3" type="ORF">D5400_08945</name>
</gene>
<protein>
    <submittedName>
        <fullName evidence="3">Pilus assembly protein</fullName>
    </submittedName>
</protein>
<keyword evidence="1" id="KW-1133">Transmembrane helix</keyword>
<proteinExistence type="predicted"/>